<dbReference type="GO" id="GO:0005840">
    <property type="term" value="C:ribosome"/>
    <property type="evidence" value="ECO:0007669"/>
    <property type="project" value="UniProtKB-KW"/>
</dbReference>
<evidence type="ECO:0000256" key="1">
    <source>
        <dbReference type="ARBA" id="ARBA00008889"/>
    </source>
</evidence>
<organism evidence="4">
    <name type="scientific">marine sediment metagenome</name>
    <dbReference type="NCBI Taxonomy" id="412755"/>
    <lineage>
        <taxon>unclassified sequences</taxon>
        <taxon>metagenomes</taxon>
        <taxon>ecological metagenomes</taxon>
    </lineage>
</organism>
<dbReference type="Pfam" id="PF00466">
    <property type="entry name" value="Ribosomal_L10"/>
    <property type="match status" value="1"/>
</dbReference>
<evidence type="ECO:0000313" key="4">
    <source>
        <dbReference type="EMBL" id="GAF97330.1"/>
    </source>
</evidence>
<dbReference type="EMBL" id="BARS01010786">
    <property type="protein sequence ID" value="GAF97330.1"/>
    <property type="molecule type" value="Genomic_DNA"/>
</dbReference>
<evidence type="ECO:0000256" key="3">
    <source>
        <dbReference type="ARBA" id="ARBA00023274"/>
    </source>
</evidence>
<protein>
    <recommendedName>
        <fullName evidence="5">50S ribosomal protein L10</fullName>
    </recommendedName>
</protein>
<dbReference type="SUPFAM" id="SSF160369">
    <property type="entry name" value="Ribosomal protein L10-like"/>
    <property type="match status" value="1"/>
</dbReference>
<dbReference type="PANTHER" id="PTHR11560">
    <property type="entry name" value="39S RIBOSOMAL PROTEIN L10, MITOCHONDRIAL"/>
    <property type="match status" value="1"/>
</dbReference>
<keyword evidence="2" id="KW-0689">Ribosomal protein</keyword>
<evidence type="ECO:0008006" key="5">
    <source>
        <dbReference type="Google" id="ProtNLM"/>
    </source>
</evidence>
<evidence type="ECO:0000256" key="2">
    <source>
        <dbReference type="ARBA" id="ARBA00022980"/>
    </source>
</evidence>
<keyword evidence="3" id="KW-0687">Ribonucleoprotein</keyword>
<dbReference type="InterPro" id="IPR047865">
    <property type="entry name" value="Ribosomal_uL10_bac_type"/>
</dbReference>
<sequence>MSKYVKELLQSEQEKKIVKEDIKDFLVVSTKGVGGVDNNLMRGELKEKHISLSVVKNSLFRKALFGQQMDSAAALFSGPCAIVYGGDSIVDVAKVLAEWVKKVPVIEIKGAFLDGSALDAKGAEGLSKMPTRAELLSNIAGLIQSPA</sequence>
<feature type="non-terminal residue" evidence="4">
    <location>
        <position position="147"/>
    </location>
</feature>
<name>X0V9M4_9ZZZZ</name>
<reference evidence="4" key="1">
    <citation type="journal article" date="2014" name="Front. Microbiol.">
        <title>High frequency of phylogenetically diverse reductive dehalogenase-homologous genes in deep subseafloor sedimentary metagenomes.</title>
        <authorList>
            <person name="Kawai M."/>
            <person name="Futagami T."/>
            <person name="Toyoda A."/>
            <person name="Takaki Y."/>
            <person name="Nishi S."/>
            <person name="Hori S."/>
            <person name="Arai W."/>
            <person name="Tsubouchi T."/>
            <person name="Morono Y."/>
            <person name="Uchiyama I."/>
            <person name="Ito T."/>
            <person name="Fujiyama A."/>
            <person name="Inagaki F."/>
            <person name="Takami H."/>
        </authorList>
    </citation>
    <scope>NUCLEOTIDE SEQUENCE</scope>
    <source>
        <strain evidence="4">Expedition CK06-06</strain>
    </source>
</reference>
<gene>
    <name evidence="4" type="ORF">S01H1_19863</name>
</gene>
<dbReference type="GO" id="GO:1990904">
    <property type="term" value="C:ribonucleoprotein complex"/>
    <property type="evidence" value="ECO:0007669"/>
    <property type="project" value="UniProtKB-KW"/>
</dbReference>
<proteinExistence type="inferred from homology"/>
<comment type="caution">
    <text evidence="4">The sequence shown here is derived from an EMBL/GenBank/DDBJ whole genome shotgun (WGS) entry which is preliminary data.</text>
</comment>
<dbReference type="InterPro" id="IPR001790">
    <property type="entry name" value="Ribosomal_uL10"/>
</dbReference>
<comment type="similarity">
    <text evidence="1">Belongs to the universal ribosomal protein uL10 family.</text>
</comment>
<accession>X0V9M4</accession>
<dbReference type="Gene3D" id="3.30.70.1730">
    <property type="match status" value="1"/>
</dbReference>
<dbReference type="CDD" id="cd05797">
    <property type="entry name" value="Ribosomal_L10"/>
    <property type="match status" value="1"/>
</dbReference>
<dbReference type="AlphaFoldDB" id="X0V9M4"/>
<dbReference type="NCBIfam" id="NF000955">
    <property type="entry name" value="PRK00099.1-1"/>
    <property type="match status" value="1"/>
</dbReference>
<dbReference type="InterPro" id="IPR043141">
    <property type="entry name" value="Ribosomal_uL10-like_sf"/>
</dbReference>